<feature type="signal peptide" evidence="1">
    <location>
        <begin position="1"/>
        <end position="22"/>
    </location>
</feature>
<comment type="caution">
    <text evidence="3">The sequence shown here is derived from an EMBL/GenBank/DDBJ whole genome shotgun (WGS) entry which is preliminary data.</text>
</comment>
<sequence>MKKFMIGLLFIVLLSTTLSANAETVVLKSNDYDKPLDSCYKYRDIVVKTNNGIQFWWTGTEFIQCPFLDTKFTKSDDLVEWRDMDLSDEVRMKISGLHRAKIKHYGDKYIVYNEIYFNPSLVIDKMIRKRGSAIMPIYILDENFNLLCEVQLDNPLTDFEYVDGVYYAETQEYTKLGPQEYESKNTIYYSYDAIDWQIDNERSSMPQSNGRNTLVFQGKLTNYVNLSNYRFEVKDMFIEKNKSDLIKVVQERPITCYYKAKGNIYVETQYDNVDTFRISRDGVYSVDVAIPADSDDEHIIICDLWKDKLVLWTRNRLIEYDMADIEDVLNEKCPSDTPYIEFNGNILGFDVPPIIEDGSTLVPMRFLFEQMGADVEWDSETQTATATIENKAVTFSIDNVNARINNKPAKMDVPARLVNGKTMVPLRFLSENMGYDVDWDADSRTAIVR</sequence>
<evidence type="ECO:0000256" key="1">
    <source>
        <dbReference type="SAM" id="SignalP"/>
    </source>
</evidence>
<feature type="chain" id="PRO_5042252778" evidence="1">
    <location>
        <begin position="23"/>
        <end position="449"/>
    </location>
</feature>
<organism evidence="3 4">
    <name type="scientific">Hominilimicola fabiformis</name>
    <dbReference type="NCBI Taxonomy" id="2885356"/>
    <lineage>
        <taxon>Bacteria</taxon>
        <taxon>Bacillati</taxon>
        <taxon>Bacillota</taxon>
        <taxon>Clostridia</taxon>
        <taxon>Eubacteriales</taxon>
        <taxon>Oscillospiraceae</taxon>
        <taxon>Hominilimicola</taxon>
    </lineage>
</organism>
<dbReference type="InterPro" id="IPR036582">
    <property type="entry name" value="Mao_N_sf"/>
</dbReference>
<dbReference type="SUPFAM" id="SSF55383">
    <property type="entry name" value="Copper amine oxidase, domain N"/>
    <property type="match status" value="1"/>
</dbReference>
<gene>
    <name evidence="3" type="ORF">LKE05_05575</name>
</gene>
<evidence type="ECO:0000259" key="2">
    <source>
        <dbReference type="Pfam" id="PF07833"/>
    </source>
</evidence>
<reference evidence="3 4" key="1">
    <citation type="submission" date="2021-10" db="EMBL/GenBank/DDBJ databases">
        <title>Anaerobic single-cell dispensing facilitates the cultivation of human gut bacteria.</title>
        <authorList>
            <person name="Afrizal A."/>
        </authorList>
    </citation>
    <scope>NUCLEOTIDE SEQUENCE [LARGE SCALE GENOMIC DNA]</scope>
    <source>
        <strain evidence="3 4">CLA-AA-H232</strain>
    </source>
</reference>
<dbReference type="Pfam" id="PF07833">
    <property type="entry name" value="Cu_amine_oxidN1"/>
    <property type="match status" value="1"/>
</dbReference>
<evidence type="ECO:0000313" key="4">
    <source>
        <dbReference type="Proteomes" id="UP001198242"/>
    </source>
</evidence>
<dbReference type="EMBL" id="JAJEQM010000006">
    <property type="protein sequence ID" value="MCC2210259.1"/>
    <property type="molecule type" value="Genomic_DNA"/>
</dbReference>
<name>A0AAE3DYA8_9FIRM</name>
<dbReference type="RefSeq" id="WP_308456199.1">
    <property type="nucleotide sequence ID" value="NZ_JAJEQM010000006.1"/>
</dbReference>
<dbReference type="Proteomes" id="UP001198242">
    <property type="component" value="Unassembled WGS sequence"/>
</dbReference>
<proteinExistence type="predicted"/>
<keyword evidence="1" id="KW-0732">Signal</keyword>
<evidence type="ECO:0000313" key="3">
    <source>
        <dbReference type="EMBL" id="MCC2210259.1"/>
    </source>
</evidence>
<feature type="domain" description="Copper amine oxidase-like N-terminal" evidence="2">
    <location>
        <begin position="342"/>
        <end position="447"/>
    </location>
</feature>
<dbReference type="Gene3D" id="3.30.457.10">
    <property type="entry name" value="Copper amine oxidase-like, N-terminal domain"/>
    <property type="match status" value="1"/>
</dbReference>
<keyword evidence="4" id="KW-1185">Reference proteome</keyword>
<protein>
    <submittedName>
        <fullName evidence="3">Copper amine oxidase N-terminal domain-containing protein</fullName>
    </submittedName>
</protein>
<dbReference type="AlphaFoldDB" id="A0AAE3DYA8"/>
<accession>A0AAE3DYA8</accession>
<dbReference type="InterPro" id="IPR012854">
    <property type="entry name" value="Cu_amine_oxidase-like_N"/>
</dbReference>